<dbReference type="EMBL" id="JADNRY010000150">
    <property type="protein sequence ID" value="KAF9063255.1"/>
    <property type="molecule type" value="Genomic_DNA"/>
</dbReference>
<organism evidence="2 3">
    <name type="scientific">Rhodocollybia butyracea</name>
    <dbReference type="NCBI Taxonomy" id="206335"/>
    <lineage>
        <taxon>Eukaryota</taxon>
        <taxon>Fungi</taxon>
        <taxon>Dikarya</taxon>
        <taxon>Basidiomycota</taxon>
        <taxon>Agaricomycotina</taxon>
        <taxon>Agaricomycetes</taxon>
        <taxon>Agaricomycetidae</taxon>
        <taxon>Agaricales</taxon>
        <taxon>Marasmiineae</taxon>
        <taxon>Omphalotaceae</taxon>
        <taxon>Rhodocollybia</taxon>
    </lineage>
</organism>
<dbReference type="Proteomes" id="UP000772434">
    <property type="component" value="Unassembled WGS sequence"/>
</dbReference>
<comment type="caution">
    <text evidence="2">The sequence shown here is derived from an EMBL/GenBank/DDBJ whole genome shotgun (WGS) entry which is preliminary data.</text>
</comment>
<reference evidence="2" key="1">
    <citation type="submission" date="2020-11" db="EMBL/GenBank/DDBJ databases">
        <authorList>
            <consortium name="DOE Joint Genome Institute"/>
            <person name="Ahrendt S."/>
            <person name="Riley R."/>
            <person name="Andreopoulos W."/>
            <person name="Labutti K."/>
            <person name="Pangilinan J."/>
            <person name="Ruiz-Duenas F.J."/>
            <person name="Barrasa J.M."/>
            <person name="Sanchez-Garcia M."/>
            <person name="Camarero S."/>
            <person name="Miyauchi S."/>
            <person name="Serrano A."/>
            <person name="Linde D."/>
            <person name="Babiker R."/>
            <person name="Drula E."/>
            <person name="Ayuso-Fernandez I."/>
            <person name="Pacheco R."/>
            <person name="Padilla G."/>
            <person name="Ferreira P."/>
            <person name="Barriuso J."/>
            <person name="Kellner H."/>
            <person name="Castanera R."/>
            <person name="Alfaro M."/>
            <person name="Ramirez L."/>
            <person name="Pisabarro A.G."/>
            <person name="Kuo A."/>
            <person name="Tritt A."/>
            <person name="Lipzen A."/>
            <person name="He G."/>
            <person name="Yan M."/>
            <person name="Ng V."/>
            <person name="Cullen D."/>
            <person name="Martin F."/>
            <person name="Rosso M.-N."/>
            <person name="Henrissat B."/>
            <person name="Hibbett D."/>
            <person name="Martinez A.T."/>
            <person name="Grigoriev I.V."/>
        </authorList>
    </citation>
    <scope>NUCLEOTIDE SEQUENCE</scope>
    <source>
        <strain evidence="2">AH 40177</strain>
    </source>
</reference>
<evidence type="ECO:0000313" key="3">
    <source>
        <dbReference type="Proteomes" id="UP000772434"/>
    </source>
</evidence>
<accession>A0A9P5U146</accession>
<feature type="region of interest" description="Disordered" evidence="1">
    <location>
        <begin position="1"/>
        <end position="29"/>
    </location>
</feature>
<sequence>MTHLVPSAPWPLPAKPPSPSLPSSSAPPSFSLPVSTPSLLSRLHSHPHQCSLPASSLGKRPLPADSTVTPATKQQCLDPKFVYSAILEAPSSAPSFPSTSQDLFLIFDSWCSLFHAQSNDNVCHLRLSFSRWKLETFLASWGNITAYSWFGASGGRP</sequence>
<evidence type="ECO:0000313" key="2">
    <source>
        <dbReference type="EMBL" id="KAF9063255.1"/>
    </source>
</evidence>
<proteinExistence type="predicted"/>
<keyword evidence="3" id="KW-1185">Reference proteome</keyword>
<dbReference type="AlphaFoldDB" id="A0A9P5U146"/>
<gene>
    <name evidence="2" type="ORF">BDP27DRAFT_1335407</name>
</gene>
<evidence type="ECO:0000256" key="1">
    <source>
        <dbReference type="SAM" id="MobiDB-lite"/>
    </source>
</evidence>
<feature type="region of interest" description="Disordered" evidence="1">
    <location>
        <begin position="50"/>
        <end position="70"/>
    </location>
</feature>
<feature type="compositionally biased region" description="Pro residues" evidence="1">
    <location>
        <begin position="8"/>
        <end position="20"/>
    </location>
</feature>
<name>A0A9P5U146_9AGAR</name>
<protein>
    <submittedName>
        <fullName evidence="2">Uncharacterized protein</fullName>
    </submittedName>
</protein>